<keyword evidence="1" id="KW-0472">Membrane</keyword>
<dbReference type="AlphaFoldDB" id="A0A975S5L4"/>
<keyword evidence="1" id="KW-0812">Transmembrane</keyword>
<feature type="transmembrane region" description="Helical" evidence="1">
    <location>
        <begin position="216"/>
        <end position="236"/>
    </location>
</feature>
<feature type="transmembrane region" description="Helical" evidence="1">
    <location>
        <begin position="171"/>
        <end position="196"/>
    </location>
</feature>
<organism evidence="2 3">
    <name type="scientific">Arthrobacter sunyaminii</name>
    <dbReference type="NCBI Taxonomy" id="2816859"/>
    <lineage>
        <taxon>Bacteria</taxon>
        <taxon>Bacillati</taxon>
        <taxon>Actinomycetota</taxon>
        <taxon>Actinomycetes</taxon>
        <taxon>Micrococcales</taxon>
        <taxon>Micrococcaceae</taxon>
        <taxon>Arthrobacter</taxon>
    </lineage>
</organism>
<keyword evidence="3" id="KW-1185">Reference proteome</keyword>
<evidence type="ECO:0000313" key="3">
    <source>
        <dbReference type="Proteomes" id="UP000680588"/>
    </source>
</evidence>
<reference evidence="2" key="1">
    <citation type="submission" date="2021-06" db="EMBL/GenBank/DDBJ databases">
        <title>Novel species in genus Arthrobacter.</title>
        <authorList>
            <person name="Zhang G."/>
        </authorList>
    </citation>
    <scope>NUCLEOTIDE SEQUENCE</scope>
    <source>
        <strain evidence="2">Zg-ZUI122</strain>
    </source>
</reference>
<keyword evidence="1" id="KW-1133">Transmembrane helix</keyword>
<proteinExistence type="predicted"/>
<sequence length="334" mass="36601">MSNLIVVIFMWLLVLTLALRARTRPDNTMLKASIVIAASLTTNIDGLYLWAAEKMPWPNGLDLAANVLLIFGVYYLSRAIAHGARAGDTVSGRETLWLRRAAVITVVIMAVSFALIDDPVPSFSFMLDYGSQPAAALYSGIQYLYILAVMVGTLATCLKNVPHMRRKRFRVGFRIIALGCVAGIVLCISVLVMDMANVTGNEELRRAAGTVYDVSNPLTVVLLSAGLAVAPIGRILSDLRVRRQIRVLEPRLRAVWLSTVAQTPAVSLVGTTAQSVTEGHRKRARNTADTIHRLVIEIHDWMDLSENRGQQMSPADRSVVNQAEALCLKQGRPL</sequence>
<feature type="transmembrane region" description="Helical" evidence="1">
    <location>
        <begin position="57"/>
        <end position="76"/>
    </location>
</feature>
<dbReference type="RefSeq" id="WP_207347804.1">
    <property type="nucleotide sequence ID" value="NZ_CP076456.1"/>
</dbReference>
<dbReference type="Proteomes" id="UP000680588">
    <property type="component" value="Chromosome"/>
</dbReference>
<name>A0A975S5L4_9MICC</name>
<dbReference type="EMBL" id="CP076456">
    <property type="protein sequence ID" value="QWQ35789.1"/>
    <property type="molecule type" value="Genomic_DNA"/>
</dbReference>
<gene>
    <name evidence="2" type="ORF">KG104_15200</name>
</gene>
<protein>
    <submittedName>
        <fullName evidence="2">Uncharacterized protein</fullName>
    </submittedName>
</protein>
<accession>A0A975S5L4</accession>
<evidence type="ECO:0000313" key="2">
    <source>
        <dbReference type="EMBL" id="QWQ35789.1"/>
    </source>
</evidence>
<dbReference type="KEGG" id="asun:KG104_15200"/>
<feature type="transmembrane region" description="Helical" evidence="1">
    <location>
        <begin position="136"/>
        <end position="159"/>
    </location>
</feature>
<feature type="transmembrane region" description="Helical" evidence="1">
    <location>
        <begin position="97"/>
        <end position="116"/>
    </location>
</feature>
<evidence type="ECO:0000256" key="1">
    <source>
        <dbReference type="SAM" id="Phobius"/>
    </source>
</evidence>